<accession>A0ABX6C475</accession>
<name>A0ABX6C475_9CHLR</name>
<gene>
    <name evidence="1" type="ORF">Tbon_08040</name>
</gene>
<sequence length="172" mass="17642">MPFPPAPSAPPRLEGRHVLFEPVVPGALEPAARGLFVAASERIARGADPEAALAASLAALGAGACTAWTVAPRGGPPAGLAWLTAPVRAAGDASRGLPVAVAGLSWPSRPAAHEAALSEALLLLLGYAFETRACHAVTVRAAPWTRRSSRPVPILASEWPFLRASLSARAAR</sequence>
<dbReference type="Gene3D" id="3.40.630.30">
    <property type="match status" value="1"/>
</dbReference>
<evidence type="ECO:0000313" key="2">
    <source>
        <dbReference type="Proteomes" id="UP000326331"/>
    </source>
</evidence>
<dbReference type="Proteomes" id="UP000326331">
    <property type="component" value="Chromosome"/>
</dbReference>
<dbReference type="EMBL" id="CP042829">
    <property type="protein sequence ID" value="QFG03246.1"/>
    <property type="molecule type" value="Genomic_DNA"/>
</dbReference>
<dbReference type="RefSeq" id="WP_158067209.1">
    <property type="nucleotide sequence ID" value="NZ_CP042829.1"/>
</dbReference>
<reference evidence="1 2" key="1">
    <citation type="submission" date="2019-10" db="EMBL/GenBank/DDBJ databases">
        <title>Thermopilla bonchosmolovskayae gen. nov., sp. nov., a moderately thermophilic Chloroflexi bacterium from a Chukotka hot spring (Arctic, Russia), representing a novel classis Thermopillaia, which include previously uncultivated lineage OLB14.</title>
        <authorList>
            <person name="Kochetkova T.V."/>
            <person name="Zayulina K.S."/>
            <person name="Zhigarkov V.S."/>
            <person name="Minaev N.V."/>
            <person name="Novikov A."/>
            <person name="Toshchakov S.V."/>
            <person name="Elcheninov A.G."/>
            <person name="Kublanov I.V."/>
        </authorList>
    </citation>
    <scope>NUCLEOTIDE SEQUENCE [LARGE SCALE GENOMIC DNA]</scope>
    <source>
        <strain evidence="1 2">3753O</strain>
    </source>
</reference>
<organism evidence="1 2">
    <name type="scientific">Tepidiforma bonchosmolovskayae</name>
    <dbReference type="NCBI Taxonomy" id="2601677"/>
    <lineage>
        <taxon>Bacteria</taxon>
        <taxon>Bacillati</taxon>
        <taxon>Chloroflexota</taxon>
        <taxon>Tepidiformia</taxon>
        <taxon>Tepidiformales</taxon>
        <taxon>Tepidiformaceae</taxon>
        <taxon>Tepidiforma</taxon>
    </lineage>
</organism>
<protein>
    <submittedName>
        <fullName evidence="1">Uncharacterized protein</fullName>
    </submittedName>
</protein>
<keyword evidence="2" id="KW-1185">Reference proteome</keyword>
<proteinExistence type="predicted"/>
<evidence type="ECO:0000313" key="1">
    <source>
        <dbReference type="EMBL" id="QFG03246.1"/>
    </source>
</evidence>